<dbReference type="Pfam" id="PF00989">
    <property type="entry name" value="PAS"/>
    <property type="match status" value="1"/>
</dbReference>
<dbReference type="Pfam" id="PF00211">
    <property type="entry name" value="Guanylate_cyc"/>
    <property type="match status" value="1"/>
</dbReference>
<dbReference type="SUPFAM" id="SSF55781">
    <property type="entry name" value="GAF domain-like"/>
    <property type="match status" value="2"/>
</dbReference>
<accession>A0ABR5SBD9</accession>
<feature type="repeat" description="TPR" evidence="1">
    <location>
        <begin position="702"/>
        <end position="735"/>
    </location>
</feature>
<dbReference type="PROSITE" id="PS50005">
    <property type="entry name" value="TPR"/>
    <property type="match status" value="1"/>
</dbReference>
<dbReference type="RefSeq" id="WP_085053730.1">
    <property type="nucleotide sequence ID" value="NZ_LNQR01000124.1"/>
</dbReference>
<name>A0ABR5SBD9_9BACT</name>
<dbReference type="InterPro" id="IPR035965">
    <property type="entry name" value="PAS-like_dom_sf"/>
</dbReference>
<evidence type="ECO:0000313" key="3">
    <source>
        <dbReference type="EMBL" id="KWT76864.1"/>
    </source>
</evidence>
<dbReference type="GO" id="GO:0004016">
    <property type="term" value="F:adenylate cyclase activity"/>
    <property type="evidence" value="ECO:0007669"/>
    <property type="project" value="UniProtKB-EC"/>
</dbReference>
<dbReference type="PANTHER" id="PTHR43081:SF1">
    <property type="entry name" value="ADENYLATE CYCLASE, TERMINAL-DIFFERENTIATION SPECIFIC"/>
    <property type="match status" value="1"/>
</dbReference>
<gene>
    <name evidence="3" type="ORF">ASN18_3130</name>
</gene>
<evidence type="ECO:0000256" key="1">
    <source>
        <dbReference type="PROSITE-ProRule" id="PRU00339"/>
    </source>
</evidence>
<organism evidence="3 4">
    <name type="scientific">Candidatus Magnetominusculus xianensis</name>
    <dbReference type="NCBI Taxonomy" id="1748249"/>
    <lineage>
        <taxon>Bacteria</taxon>
        <taxon>Pseudomonadati</taxon>
        <taxon>Nitrospirota</taxon>
        <taxon>Nitrospiria</taxon>
        <taxon>Nitrospirales</taxon>
        <taxon>Nitrospiraceae</taxon>
        <taxon>Candidatus Magnetominusculus</taxon>
    </lineage>
</organism>
<dbReference type="PANTHER" id="PTHR43081">
    <property type="entry name" value="ADENYLATE CYCLASE, TERMINAL-DIFFERENTIATION SPECIFIC-RELATED"/>
    <property type="match status" value="1"/>
</dbReference>
<sequence>MKKNTDNPPSTHDVVQTKLHELERSLRQAEMLLGISHKLAAIGSLDGILETFVNMAIYELSAERGSIFLNDRATGELYSIVAQGGFKRQIRFLNTSGIAGDVFKMSKGVIVNDAYKDKRFNREIDQQTGFKTRNMVCVPIVTGKSEVLGVVQILNKQNGKFAVDDMNLLEAMTTQAAIVLQTAQFVEQMQCSRAQELEFLDIVADITSEIELSTLLQKVMSEATKMLHAERSTLFINDAKTNELWSMVGEGIDVTQIRFPNHLGIAGAVFKSGKSVNIPYAYADLRFNPAFDYKTGFFTRSILCTPVANKQGKVIGVTQVLNKRGGPFTDEDESRLKAFTAQISIALENAKLFNDIQNMKNYNESMLQSMSNGVITLDEEGRIITCNASGLRILKTDINQIISKETGAFFTGQNSWIVDKVRQVENTRSAEITMDAALVFNGESVSANVTVLPLVSNEKKKLGNMIILEDISGEKRMKSTMSRYMDPALADQLLAGGEDILGGKSTQATVLFSDIRGFTTFTEELGAHGTVSLLNEYFTLMMECIQAEGGMLDKFIGDAIMAGFGIPIPYEDNDDRALRCAIAMLKSLWQWNTKRAADRKKPIDIGIGLNTDTVVSGNIGSPKRMDFTMIGDGVNLASRVESACKQYGARILISENTYNKLRGIYQIRDIDDVIVKGKTKAVRIYEVLDYHTETTFPYLMEVVGYFREGRKLYQLGDWDRATRAFKESLKLHTADKLSKIYLERCEHLKANPPEGAWDGIWTMTSK</sequence>
<feature type="domain" description="Guanylate cyclase" evidence="2">
    <location>
        <begin position="509"/>
        <end position="641"/>
    </location>
</feature>
<protein>
    <submittedName>
        <fullName evidence="3">Guanylate cyclase</fullName>
        <ecNumber evidence="3">4.6.1.1</ecNumber>
    </submittedName>
</protein>
<dbReference type="SUPFAM" id="SSF55073">
    <property type="entry name" value="Nucleotide cyclase"/>
    <property type="match status" value="1"/>
</dbReference>
<dbReference type="EMBL" id="LNQR01000124">
    <property type="protein sequence ID" value="KWT76864.1"/>
    <property type="molecule type" value="Genomic_DNA"/>
</dbReference>
<dbReference type="Pfam" id="PF01590">
    <property type="entry name" value="GAF"/>
    <property type="match status" value="2"/>
</dbReference>
<dbReference type="Gene3D" id="3.30.70.1230">
    <property type="entry name" value="Nucleotide cyclase"/>
    <property type="match status" value="1"/>
</dbReference>
<dbReference type="InterPro" id="IPR003018">
    <property type="entry name" value="GAF"/>
</dbReference>
<dbReference type="InterPro" id="IPR019734">
    <property type="entry name" value="TPR_rpt"/>
</dbReference>
<dbReference type="SMART" id="SM00044">
    <property type="entry name" value="CYCc"/>
    <property type="match status" value="1"/>
</dbReference>
<dbReference type="InterPro" id="IPR029787">
    <property type="entry name" value="Nucleotide_cyclase"/>
</dbReference>
<dbReference type="InterPro" id="IPR029016">
    <property type="entry name" value="GAF-like_dom_sf"/>
</dbReference>
<evidence type="ECO:0000259" key="2">
    <source>
        <dbReference type="PROSITE" id="PS50125"/>
    </source>
</evidence>
<proteinExistence type="predicted"/>
<dbReference type="InterPro" id="IPR013767">
    <property type="entry name" value="PAS_fold"/>
</dbReference>
<keyword evidence="3" id="KW-0456">Lyase</keyword>
<dbReference type="InterPro" id="IPR050697">
    <property type="entry name" value="Adenylyl/Guanylyl_Cyclase_3/4"/>
</dbReference>
<reference evidence="3 4" key="1">
    <citation type="submission" date="2015-11" db="EMBL/GenBank/DDBJ databases">
        <authorList>
            <person name="Lin W."/>
        </authorList>
    </citation>
    <scope>NUCLEOTIDE SEQUENCE [LARGE SCALE GENOMIC DNA]</scope>
    <source>
        <strain evidence="3 4">HCH-1</strain>
    </source>
</reference>
<keyword evidence="4" id="KW-1185">Reference proteome</keyword>
<dbReference type="CDD" id="cd07302">
    <property type="entry name" value="CHD"/>
    <property type="match status" value="1"/>
</dbReference>
<dbReference type="EC" id="4.6.1.1" evidence="3"/>
<dbReference type="SMART" id="SM00065">
    <property type="entry name" value="GAF"/>
    <property type="match status" value="2"/>
</dbReference>
<dbReference type="Gene3D" id="3.30.450.20">
    <property type="entry name" value="PAS domain"/>
    <property type="match status" value="1"/>
</dbReference>
<dbReference type="InterPro" id="IPR001054">
    <property type="entry name" value="A/G_cyclase"/>
</dbReference>
<dbReference type="PROSITE" id="PS50125">
    <property type="entry name" value="GUANYLATE_CYCLASE_2"/>
    <property type="match status" value="1"/>
</dbReference>
<keyword evidence="1" id="KW-0802">TPR repeat</keyword>
<dbReference type="Proteomes" id="UP000060487">
    <property type="component" value="Unassembled WGS sequence"/>
</dbReference>
<dbReference type="SUPFAM" id="SSF55785">
    <property type="entry name" value="PYP-like sensor domain (PAS domain)"/>
    <property type="match status" value="1"/>
</dbReference>
<evidence type="ECO:0000313" key="4">
    <source>
        <dbReference type="Proteomes" id="UP000060487"/>
    </source>
</evidence>
<comment type="caution">
    <text evidence="3">The sequence shown here is derived from an EMBL/GenBank/DDBJ whole genome shotgun (WGS) entry which is preliminary data.</text>
</comment>
<dbReference type="Gene3D" id="3.30.450.40">
    <property type="match status" value="2"/>
</dbReference>